<dbReference type="CDD" id="cd00093">
    <property type="entry name" value="HTH_XRE"/>
    <property type="match status" value="1"/>
</dbReference>
<evidence type="ECO:0000313" key="3">
    <source>
        <dbReference type="Proteomes" id="UP000032232"/>
    </source>
</evidence>
<dbReference type="EMBL" id="JYFE01000074">
    <property type="protein sequence ID" value="KIT14432.1"/>
    <property type="molecule type" value="Genomic_DNA"/>
</dbReference>
<comment type="caution">
    <text evidence="2">The sequence shown here is derived from an EMBL/GenBank/DDBJ whole genome shotgun (WGS) entry which is preliminary data.</text>
</comment>
<dbReference type="RefSeq" id="WP_043920478.1">
    <property type="nucleotide sequence ID" value="NZ_FZPF01000010.1"/>
</dbReference>
<dbReference type="SUPFAM" id="SSF47413">
    <property type="entry name" value="lambda repressor-like DNA-binding domains"/>
    <property type="match status" value="1"/>
</dbReference>
<dbReference type="Gene3D" id="1.10.260.40">
    <property type="entry name" value="lambda repressor-like DNA-binding domains"/>
    <property type="match status" value="1"/>
</dbReference>
<protein>
    <submittedName>
        <fullName evidence="2">Anaerobic benzoate catabolism transcriptional regulator</fullName>
    </submittedName>
</protein>
<dbReference type="Proteomes" id="UP000032232">
    <property type="component" value="Unassembled WGS sequence"/>
</dbReference>
<dbReference type="PROSITE" id="PS50943">
    <property type="entry name" value="HTH_CROC1"/>
    <property type="match status" value="1"/>
</dbReference>
<dbReference type="SMART" id="SM00530">
    <property type="entry name" value="HTH_XRE"/>
    <property type="match status" value="1"/>
</dbReference>
<dbReference type="PATRIC" id="fig|935700.4.peg.3835"/>
<evidence type="ECO:0000259" key="1">
    <source>
        <dbReference type="PROSITE" id="PS50943"/>
    </source>
</evidence>
<evidence type="ECO:0000313" key="2">
    <source>
        <dbReference type="EMBL" id="KIT14432.1"/>
    </source>
</evidence>
<feature type="domain" description="HTH cro/C1-type" evidence="1">
    <location>
        <begin position="11"/>
        <end position="65"/>
    </location>
</feature>
<dbReference type="AlphaFoldDB" id="A0A0D1CIB2"/>
<dbReference type="Pfam" id="PF01381">
    <property type="entry name" value="HTH_3"/>
    <property type="match status" value="1"/>
</dbReference>
<accession>A0A0D1CIB2</accession>
<reference evidence="2 3" key="1">
    <citation type="submission" date="2015-02" db="EMBL/GenBank/DDBJ databases">
        <title>Genome Sequence of Jannaschia aquimarina DSM28248, a member of the Roseobacter clade.</title>
        <authorList>
            <person name="Voget S."/>
            <person name="Daniel R."/>
        </authorList>
    </citation>
    <scope>NUCLEOTIDE SEQUENCE [LARGE SCALE GENOMIC DNA]</scope>
    <source>
        <strain evidence="2 3">GSW-M26</strain>
    </source>
</reference>
<proteinExistence type="predicted"/>
<dbReference type="InterPro" id="IPR010982">
    <property type="entry name" value="Lambda_DNA-bd_dom_sf"/>
</dbReference>
<dbReference type="InterPro" id="IPR018653">
    <property type="entry name" value="ScfR_C"/>
</dbReference>
<gene>
    <name evidence="2" type="ORF">jaqu_37200</name>
</gene>
<keyword evidence="3" id="KW-1185">Reference proteome</keyword>
<dbReference type="GO" id="GO:0003677">
    <property type="term" value="F:DNA binding"/>
    <property type="evidence" value="ECO:0007669"/>
    <property type="project" value="InterPro"/>
</dbReference>
<dbReference type="Pfam" id="PF09856">
    <property type="entry name" value="ScfRs"/>
    <property type="match status" value="1"/>
</dbReference>
<organism evidence="2 3">
    <name type="scientific">Jannaschia aquimarina</name>
    <dbReference type="NCBI Taxonomy" id="935700"/>
    <lineage>
        <taxon>Bacteria</taxon>
        <taxon>Pseudomonadati</taxon>
        <taxon>Pseudomonadota</taxon>
        <taxon>Alphaproteobacteria</taxon>
        <taxon>Rhodobacterales</taxon>
        <taxon>Roseobacteraceae</taxon>
        <taxon>Jannaschia</taxon>
    </lineage>
</organism>
<name>A0A0D1CIB2_9RHOB</name>
<dbReference type="STRING" id="935700.jaqu_37200"/>
<sequence>MARIKPTGARIRDRRLASGLKQREVAQAAGISPSYLALIEGGKRPIGGALLGKLAGVLDVSRDSLSEEADGPLVAAVEAAAGAAGLSAEEVTHASDLVARHPGWARLIAGQARDLERARDRIAALSDRMIHDPALADAMHEVLSTVASIRSTTAILAQTPDLEPIWRGRFHANLDGESRRLAEATEAIVAYFDRQPDGDSPAPAEAVAAALDPVRGDPPEGEARTRLLDGLPHSARPLAEARLAREADDAQALPIAMLDGTPSQIARRSGQPLSRVLRRLAATDPARGLVVVDASGALTLRRPVAGFPLPVIGAGCPLWPVYAAFSRPLHPVDCVLQTPDGANWHATATAEVVGHAGGHPVLEATMLVTRTSGAEEPLGVGPGCRVCPRQTCPARREPSLLSGVQAGQGD</sequence>
<dbReference type="InterPro" id="IPR001387">
    <property type="entry name" value="Cro/C1-type_HTH"/>
</dbReference>